<organism evidence="1 2">
    <name type="scientific">Exidia glandulosa HHB12029</name>
    <dbReference type="NCBI Taxonomy" id="1314781"/>
    <lineage>
        <taxon>Eukaryota</taxon>
        <taxon>Fungi</taxon>
        <taxon>Dikarya</taxon>
        <taxon>Basidiomycota</taxon>
        <taxon>Agaricomycotina</taxon>
        <taxon>Agaricomycetes</taxon>
        <taxon>Auriculariales</taxon>
        <taxon>Exidiaceae</taxon>
        <taxon>Exidia</taxon>
    </lineage>
</organism>
<evidence type="ECO:0000313" key="1">
    <source>
        <dbReference type="EMBL" id="KZV96430.1"/>
    </source>
</evidence>
<keyword evidence="2" id="KW-1185">Reference proteome</keyword>
<name>A0A165KJG2_EXIGL</name>
<dbReference type="AlphaFoldDB" id="A0A165KJG2"/>
<reference evidence="1 2" key="1">
    <citation type="journal article" date="2016" name="Mol. Biol. Evol.">
        <title>Comparative Genomics of Early-Diverging Mushroom-Forming Fungi Provides Insights into the Origins of Lignocellulose Decay Capabilities.</title>
        <authorList>
            <person name="Nagy L.G."/>
            <person name="Riley R."/>
            <person name="Tritt A."/>
            <person name="Adam C."/>
            <person name="Daum C."/>
            <person name="Floudas D."/>
            <person name="Sun H."/>
            <person name="Yadav J.S."/>
            <person name="Pangilinan J."/>
            <person name="Larsson K.H."/>
            <person name="Matsuura K."/>
            <person name="Barry K."/>
            <person name="Labutti K."/>
            <person name="Kuo R."/>
            <person name="Ohm R.A."/>
            <person name="Bhattacharya S.S."/>
            <person name="Shirouzu T."/>
            <person name="Yoshinaga Y."/>
            <person name="Martin F.M."/>
            <person name="Grigoriev I.V."/>
            <person name="Hibbett D.S."/>
        </authorList>
    </citation>
    <scope>NUCLEOTIDE SEQUENCE [LARGE SCALE GENOMIC DNA]</scope>
    <source>
        <strain evidence="1 2">HHB12029</strain>
    </source>
</reference>
<dbReference type="Proteomes" id="UP000077266">
    <property type="component" value="Unassembled WGS sequence"/>
</dbReference>
<dbReference type="InParanoid" id="A0A165KJG2"/>
<proteinExistence type="predicted"/>
<sequence length="98" mass="10774">MPPRPTTSSGIYSLHSRPRRSLLRTLIAVSTSHAFVFALSHPYLYASITGASLSLSRIKHCVSLPLCIHLTPAACTTLRRRRLASHIESNVLHKMPSG</sequence>
<dbReference type="EMBL" id="KV425943">
    <property type="protein sequence ID" value="KZV96430.1"/>
    <property type="molecule type" value="Genomic_DNA"/>
</dbReference>
<gene>
    <name evidence="1" type="ORF">EXIGLDRAFT_428864</name>
</gene>
<evidence type="ECO:0000313" key="2">
    <source>
        <dbReference type="Proteomes" id="UP000077266"/>
    </source>
</evidence>
<accession>A0A165KJG2</accession>
<protein>
    <submittedName>
        <fullName evidence="1">Uncharacterized protein</fullName>
    </submittedName>
</protein>